<proteinExistence type="predicted"/>
<feature type="region of interest" description="Disordered" evidence="1">
    <location>
        <begin position="28"/>
        <end position="95"/>
    </location>
</feature>
<reference evidence="4 5" key="1">
    <citation type="submission" date="2019-09" db="EMBL/GenBank/DDBJ databases">
        <title>FDA dAtabase for Regulatory Grade micrObial Sequences (FDA-ARGOS): Supporting development and validation of Infectious Disease Dx tests.</title>
        <authorList>
            <person name="Sciortino C."/>
            <person name="Tallon L."/>
            <person name="Sadzewicz L."/>
            <person name="Vavikolanu K."/>
            <person name="Mehta A."/>
            <person name="Aluvathingal J."/>
            <person name="Nadendla S."/>
            <person name="Nandy P."/>
            <person name="Geyer C."/>
            <person name="Yan Y."/>
            <person name="Sichtig H."/>
        </authorList>
    </citation>
    <scope>NUCLEOTIDE SEQUENCE [LARGE SCALE GENOMIC DNA]</scope>
    <source>
        <strain evidence="4 5">FDAARGOS_664</strain>
    </source>
</reference>
<dbReference type="PROSITE" id="PS51257">
    <property type="entry name" value="PROKAR_LIPOPROTEIN"/>
    <property type="match status" value="1"/>
</dbReference>
<feature type="compositionally biased region" description="Gly residues" evidence="1">
    <location>
        <begin position="56"/>
        <end position="80"/>
    </location>
</feature>
<dbReference type="InterPro" id="IPR004352">
    <property type="entry name" value="GH114_TIM-barrel"/>
</dbReference>
<protein>
    <submittedName>
        <fullName evidence="4">Endo alpha-1,4 polygalactosaminidase</fullName>
    </submittedName>
</protein>
<dbReference type="SUPFAM" id="SSF51445">
    <property type="entry name" value="(Trans)glycosidases"/>
    <property type="match status" value="1"/>
</dbReference>
<organism evidence="4 5">
    <name type="scientific">Cupriavidus pauculus</name>
    <dbReference type="NCBI Taxonomy" id="82633"/>
    <lineage>
        <taxon>Bacteria</taxon>
        <taxon>Pseudomonadati</taxon>
        <taxon>Pseudomonadota</taxon>
        <taxon>Betaproteobacteria</taxon>
        <taxon>Burkholderiales</taxon>
        <taxon>Burkholderiaceae</taxon>
        <taxon>Cupriavidus</taxon>
    </lineage>
</organism>
<dbReference type="Gene3D" id="3.20.20.70">
    <property type="entry name" value="Aldolase class I"/>
    <property type="match status" value="1"/>
</dbReference>
<keyword evidence="2" id="KW-0732">Signal</keyword>
<gene>
    <name evidence="4" type="ORF">FOB72_16575</name>
</gene>
<dbReference type="RefSeq" id="WP_150373580.1">
    <property type="nucleotide sequence ID" value="NZ_CP044065.1"/>
</dbReference>
<feature type="signal peptide" evidence="2">
    <location>
        <begin position="1"/>
        <end position="23"/>
    </location>
</feature>
<dbReference type="PANTHER" id="PTHR35273">
    <property type="entry name" value="ALPHA-1,4 POLYGALACTOSAMINIDASE, PUTATIVE (AFU_ORTHOLOGUE AFUA_3G07890)-RELATED"/>
    <property type="match status" value="1"/>
</dbReference>
<dbReference type="InterPro" id="IPR013785">
    <property type="entry name" value="Aldolase_TIM"/>
</dbReference>
<evidence type="ECO:0000259" key="3">
    <source>
        <dbReference type="Pfam" id="PF03537"/>
    </source>
</evidence>
<dbReference type="PANTHER" id="PTHR35273:SF2">
    <property type="entry name" value="ALPHA-GALACTOSIDASE"/>
    <property type="match status" value="1"/>
</dbReference>
<dbReference type="InterPro" id="IPR017853">
    <property type="entry name" value="GH"/>
</dbReference>
<evidence type="ECO:0000256" key="1">
    <source>
        <dbReference type="SAM" id="MobiDB-lite"/>
    </source>
</evidence>
<dbReference type="AlphaFoldDB" id="A0A5P2H650"/>
<evidence type="ECO:0000313" key="4">
    <source>
        <dbReference type="EMBL" id="QET03502.1"/>
    </source>
</evidence>
<dbReference type="EMBL" id="CP044065">
    <property type="protein sequence ID" value="QET03502.1"/>
    <property type="molecule type" value="Genomic_DNA"/>
</dbReference>
<feature type="compositionally biased region" description="Low complexity" evidence="1">
    <location>
        <begin position="33"/>
        <end position="55"/>
    </location>
</feature>
<accession>A0A5P2H650</accession>
<name>A0A5P2H650_9BURK</name>
<feature type="chain" id="PRO_5024942974" evidence="2">
    <location>
        <begin position="24"/>
        <end position="332"/>
    </location>
</feature>
<dbReference type="OrthoDB" id="505502at2"/>
<dbReference type="Pfam" id="PF03537">
    <property type="entry name" value="Glyco_hydro_114"/>
    <property type="match status" value="1"/>
</dbReference>
<sequence>MFGKFTSQAFVCLLTACASGALTACGGGGDDSGGSTVRVSDSSGTNTTSGTTSGTASGGSNGSGNTGTGNTGSGNAGSGNTGNTNAGTQPTTSRWVPQLGDTWQLQLQGTANIGYNAAVYDIDMYDTPQATINLLKSQGKRVVCYFSAGSSENWRADFGQFQASDMGNGLSGWPGERWLDTRSANVRAIMAARMDMAKAKGCDGIDTDNVDGYTNNTGLPLTAATQLDYNRYLAAQAHARGLAIGLKNDVDQVAQLASDFDFAVNEQCFQYNECGVYSAFTTQGKPVFQVEYDTKYKVDATRAPLCASARALNLRTLVLPLSLNDGYRYSCD</sequence>
<evidence type="ECO:0000256" key="2">
    <source>
        <dbReference type="SAM" id="SignalP"/>
    </source>
</evidence>
<feature type="domain" description="Glycoside-hydrolase family GH114 TIM-barrel" evidence="3">
    <location>
        <begin position="102"/>
        <end position="325"/>
    </location>
</feature>
<dbReference type="Proteomes" id="UP000322822">
    <property type="component" value="Chromosome 1"/>
</dbReference>
<evidence type="ECO:0000313" key="5">
    <source>
        <dbReference type="Proteomes" id="UP000322822"/>
    </source>
</evidence>